<sequence length="1007" mass="112174">MALEKIINYYKKCLATANENRDPSAIAINNEHLGNAYLTLGEYRMACEYYEKCLEICTEIGDWRGVAGCSIKLGATHVKLAQYEKAINYYNKSLEISTRIGNSSNIAISNCGLGEAYCYVGKYRKAISYCQKGLEISTATDNQSGIAMANVGLGTAYFGLGEYNKATGCFKTSLAISTVLGDRLGIATSNGNLGNVYHSLGEHDKAIGCIKKALEINTAIGVQSRIAKNNSGLGEVYYRLGEYKKAIGYFKISLEISTAIDDRLGIATANCHLGIVYQCLGEYQKGITCLKKSLNINTAIGCQSGIVTNNSNLGGIFYCLGQYEKSIDYYKTGLEISIAIEDQSGKASINGSLGGIYLHIGEYEKAIDHYKNSLEINTAIGDRSGIAICIGNLGMAYQDFEKYQKAIDYYEKSLEISTAIGDRLGIATNNGNLGNAYFSLGEYHKALDYYKKCLDFSSETGSLSEIASANSNLGNAYRGLGEYKVALSYLMKSITLLDKILLNLVPDQDKLSFAKQYYGCHQLSMSCFLSLERNESALLVIDLGKAKALHCCVEKHKNFVEEDIVHYAQAIWNKIEAREEQMELKEIQETFYLEEKNTSILVFAFDRECNLNVWILNGEFRFRKLDSHFKTCVGLIVELLSRLNVTVTRNFSFFKLDSVSNNNNCQNIIPLKMQSEKSAPKNAVEYIENYGNFNISKILEKLFQLLIDPVKDFIRGNKLIIVPDQKLFFAPFSSLIDENGRYLSNSYSIQITPSLHTLKSSLERPHVSSFGFALFVGNPTCGKVSLYDKEFIPSDLPSAAEEVKYLSKLFQATPLLGRDARKNVVLQHLSRASIIHIAAHGEQNRGEIMLAPNSTQRQTSSSVSKPESYLLTQKDITNISLQARLVVLCCCHTGQGEISSEGVIGITRSFLAAGARSVLAALWPIDDNATKKFMETFYTELCNEISVCEALRKTMNVFQAHENEEFRSFRIWAPFTIYGEDVKFQKNEIEKIREKSREMFSDFVILP</sequence>
<dbReference type="SMART" id="SM00028">
    <property type="entry name" value="TPR"/>
    <property type="match status" value="12"/>
</dbReference>
<dbReference type="InterPro" id="IPR024983">
    <property type="entry name" value="CHAT_dom"/>
</dbReference>
<reference evidence="1" key="1">
    <citation type="submission" date="2020-04" db="EMBL/GenBank/DDBJ databases">
        <authorList>
            <person name="Alioto T."/>
            <person name="Alioto T."/>
            <person name="Gomez Garrido J."/>
        </authorList>
    </citation>
    <scope>NUCLEOTIDE SEQUENCE</scope>
    <source>
        <strain evidence="1">A484AB</strain>
    </source>
</reference>
<keyword evidence="2" id="KW-1185">Reference proteome</keyword>
<dbReference type="OrthoDB" id="5963714at2759"/>
<organism evidence="1 2">
    <name type="scientific">Paramuricea clavata</name>
    <name type="common">Red gorgonian</name>
    <name type="synonym">Violescent sea-whip</name>
    <dbReference type="NCBI Taxonomy" id="317549"/>
    <lineage>
        <taxon>Eukaryota</taxon>
        <taxon>Metazoa</taxon>
        <taxon>Cnidaria</taxon>
        <taxon>Anthozoa</taxon>
        <taxon>Octocorallia</taxon>
        <taxon>Malacalcyonacea</taxon>
        <taxon>Plexauridae</taxon>
        <taxon>Paramuricea</taxon>
    </lineage>
</organism>
<dbReference type="Pfam" id="PF12770">
    <property type="entry name" value="CHAT"/>
    <property type="match status" value="1"/>
</dbReference>
<dbReference type="PROSITE" id="PS50005">
    <property type="entry name" value="TPR"/>
    <property type="match status" value="8"/>
</dbReference>
<evidence type="ECO:0000313" key="1">
    <source>
        <dbReference type="EMBL" id="CAB3992174.1"/>
    </source>
</evidence>
<dbReference type="InterPro" id="IPR011990">
    <property type="entry name" value="TPR-like_helical_dom_sf"/>
</dbReference>
<dbReference type="SUPFAM" id="SSF48452">
    <property type="entry name" value="TPR-like"/>
    <property type="match status" value="3"/>
</dbReference>
<protein>
    <submittedName>
        <fullName evidence="1">Tetratricopeptide repeat 28-like</fullName>
    </submittedName>
</protein>
<dbReference type="Proteomes" id="UP001152795">
    <property type="component" value="Unassembled WGS sequence"/>
</dbReference>
<dbReference type="PANTHER" id="PTHR10098:SF108">
    <property type="entry name" value="TETRATRICOPEPTIDE REPEAT PROTEIN 28"/>
    <property type="match status" value="1"/>
</dbReference>
<evidence type="ECO:0000313" key="2">
    <source>
        <dbReference type="Proteomes" id="UP001152795"/>
    </source>
</evidence>
<dbReference type="EMBL" id="CACRXK020001994">
    <property type="protein sequence ID" value="CAB3992174.1"/>
    <property type="molecule type" value="Genomic_DNA"/>
</dbReference>
<comment type="caution">
    <text evidence="1">The sequence shown here is derived from an EMBL/GenBank/DDBJ whole genome shotgun (WGS) entry which is preliminary data.</text>
</comment>
<gene>
    <name evidence="1" type="ORF">PACLA_8A085357</name>
</gene>
<dbReference type="Gene3D" id="1.25.40.10">
    <property type="entry name" value="Tetratricopeptide repeat domain"/>
    <property type="match status" value="4"/>
</dbReference>
<dbReference type="PANTHER" id="PTHR10098">
    <property type="entry name" value="RAPSYN-RELATED"/>
    <property type="match status" value="1"/>
</dbReference>
<name>A0A7D9HSI0_PARCT</name>
<dbReference type="Pfam" id="PF13424">
    <property type="entry name" value="TPR_12"/>
    <property type="match status" value="5"/>
</dbReference>
<dbReference type="AlphaFoldDB" id="A0A7D9HSI0"/>
<proteinExistence type="predicted"/>
<accession>A0A7D9HSI0</accession>
<dbReference type="InterPro" id="IPR019734">
    <property type="entry name" value="TPR_rpt"/>
</dbReference>